<proteinExistence type="predicted"/>
<keyword evidence="5" id="KW-0249">Electron transport</keyword>
<dbReference type="PANTHER" id="PTHR43034:SF2">
    <property type="entry name" value="ION-TRANSLOCATING OXIDOREDUCTASE COMPLEX SUBUNIT C"/>
    <property type="match status" value="1"/>
</dbReference>
<dbReference type="PANTHER" id="PTHR43034">
    <property type="entry name" value="ION-TRANSLOCATING OXIDOREDUCTASE COMPLEX SUBUNIT C"/>
    <property type="match status" value="1"/>
</dbReference>
<dbReference type="InterPro" id="IPR010208">
    <property type="entry name" value="Ion_transpt_RnfC/RsxC"/>
</dbReference>
<dbReference type="PROSITE" id="PS51379">
    <property type="entry name" value="4FE4S_FER_2"/>
    <property type="match status" value="2"/>
</dbReference>
<name>E9S8P1_RUMAL</name>
<dbReference type="InterPro" id="IPR026902">
    <property type="entry name" value="RnfC_N"/>
</dbReference>
<dbReference type="InterPro" id="IPR017900">
    <property type="entry name" value="4Fe4S_Fe_S_CS"/>
</dbReference>
<dbReference type="InterPro" id="IPR011538">
    <property type="entry name" value="Nuo51_FMN-bd"/>
</dbReference>
<evidence type="ECO:0000313" key="10">
    <source>
        <dbReference type="Proteomes" id="UP000004259"/>
    </source>
</evidence>
<dbReference type="SUPFAM" id="SSF54862">
    <property type="entry name" value="4Fe-4S ferredoxins"/>
    <property type="match status" value="1"/>
</dbReference>
<keyword evidence="7" id="KW-0411">Iron-sulfur</keyword>
<dbReference type="STRING" id="246199.CUS_5157"/>
<dbReference type="EMBL" id="ADKM02000030">
    <property type="protein sequence ID" value="EGC04343.1"/>
    <property type="molecule type" value="Genomic_DNA"/>
</dbReference>
<keyword evidence="6" id="KW-0408">Iron</keyword>
<evidence type="ECO:0000313" key="9">
    <source>
        <dbReference type="EMBL" id="EGC04343.1"/>
    </source>
</evidence>
<evidence type="ECO:0000256" key="2">
    <source>
        <dbReference type="ARBA" id="ARBA00022485"/>
    </source>
</evidence>
<dbReference type="Gene3D" id="3.30.70.20">
    <property type="match status" value="1"/>
</dbReference>
<evidence type="ECO:0000256" key="7">
    <source>
        <dbReference type="ARBA" id="ARBA00023014"/>
    </source>
</evidence>
<dbReference type="GO" id="GO:0051539">
    <property type="term" value="F:4 iron, 4 sulfur cluster binding"/>
    <property type="evidence" value="ECO:0007669"/>
    <property type="project" value="UniProtKB-KW"/>
</dbReference>
<dbReference type="eggNOG" id="COG4656">
    <property type="taxonomic scope" value="Bacteria"/>
</dbReference>
<evidence type="ECO:0000256" key="6">
    <source>
        <dbReference type="ARBA" id="ARBA00023004"/>
    </source>
</evidence>
<protein>
    <submittedName>
        <fullName evidence="9">Electron transport complex, RnfABCDGE type, C subunit</fullName>
    </submittedName>
</protein>
<evidence type="ECO:0000256" key="3">
    <source>
        <dbReference type="ARBA" id="ARBA00022723"/>
    </source>
</evidence>
<dbReference type="Gene3D" id="3.40.50.11540">
    <property type="entry name" value="NADH-ubiquinone oxidoreductase 51kDa subunit"/>
    <property type="match status" value="1"/>
</dbReference>
<accession>E9S8P1</accession>
<dbReference type="InterPro" id="IPR037225">
    <property type="entry name" value="Nuo51_FMN-bd_sf"/>
</dbReference>
<keyword evidence="10" id="KW-1185">Reference proteome</keyword>
<dbReference type="InterPro" id="IPR019554">
    <property type="entry name" value="Soluble_ligand-bd"/>
</dbReference>
<feature type="domain" description="4Fe-4S ferredoxin-type" evidence="8">
    <location>
        <begin position="377"/>
        <end position="408"/>
    </location>
</feature>
<organism evidence="9 10">
    <name type="scientific">Ruminococcus albus 8</name>
    <dbReference type="NCBI Taxonomy" id="246199"/>
    <lineage>
        <taxon>Bacteria</taxon>
        <taxon>Bacillati</taxon>
        <taxon>Bacillota</taxon>
        <taxon>Clostridia</taxon>
        <taxon>Eubacteriales</taxon>
        <taxon>Oscillospiraceae</taxon>
        <taxon>Ruminococcus</taxon>
    </lineage>
</organism>
<dbReference type="InterPro" id="IPR017896">
    <property type="entry name" value="4Fe4S_Fe-S-bd"/>
</dbReference>
<reference evidence="9 10" key="1">
    <citation type="submission" date="2011-02" db="EMBL/GenBank/DDBJ databases">
        <authorList>
            <person name="Nelson K.E."/>
            <person name="Sutton G."/>
            <person name="Torralba M."/>
            <person name="Durkin S."/>
            <person name="Harkins D."/>
            <person name="Montgomery R."/>
            <person name="Ziemer C."/>
            <person name="Klaassens E."/>
            <person name="Ocuiv P."/>
            <person name="Morrison M."/>
        </authorList>
    </citation>
    <scope>NUCLEOTIDE SEQUENCE [LARGE SCALE GENOMIC DNA]</scope>
    <source>
        <strain evidence="9 10">8</strain>
    </source>
</reference>
<dbReference type="SUPFAM" id="SSF142984">
    <property type="entry name" value="Nqo1 middle domain-like"/>
    <property type="match status" value="1"/>
</dbReference>
<dbReference type="GO" id="GO:0046872">
    <property type="term" value="F:metal ion binding"/>
    <property type="evidence" value="ECO:0007669"/>
    <property type="project" value="UniProtKB-KW"/>
</dbReference>
<keyword evidence="2" id="KW-0004">4Fe-4S</keyword>
<comment type="caution">
    <text evidence="9">The sequence shown here is derived from an EMBL/GenBank/DDBJ whole genome shotgun (WGS) entry which is preliminary data.</text>
</comment>
<dbReference type="RefSeq" id="WP_002847370.1">
    <property type="nucleotide sequence ID" value="NZ_ADKM02000030.1"/>
</dbReference>
<dbReference type="Pfam" id="PF10531">
    <property type="entry name" value="SLBB"/>
    <property type="match status" value="1"/>
</dbReference>
<gene>
    <name evidence="9" type="primary">rnfC</name>
    <name evidence="9" type="ORF">CUS_5157</name>
</gene>
<dbReference type="Pfam" id="PF01512">
    <property type="entry name" value="Complex1_51K"/>
    <property type="match status" value="1"/>
</dbReference>
<dbReference type="GO" id="GO:0016020">
    <property type="term" value="C:membrane"/>
    <property type="evidence" value="ECO:0007669"/>
    <property type="project" value="InterPro"/>
</dbReference>
<dbReference type="GO" id="GO:0009055">
    <property type="term" value="F:electron transfer activity"/>
    <property type="evidence" value="ECO:0007669"/>
    <property type="project" value="InterPro"/>
</dbReference>
<dbReference type="Proteomes" id="UP000004259">
    <property type="component" value="Unassembled WGS sequence"/>
</dbReference>
<evidence type="ECO:0000256" key="4">
    <source>
        <dbReference type="ARBA" id="ARBA00022737"/>
    </source>
</evidence>
<keyword evidence="1" id="KW-0813">Transport</keyword>
<evidence type="ECO:0000256" key="1">
    <source>
        <dbReference type="ARBA" id="ARBA00022448"/>
    </source>
</evidence>
<keyword evidence="3" id="KW-0479">Metal-binding</keyword>
<dbReference type="Pfam" id="PF12838">
    <property type="entry name" value="Fer4_7"/>
    <property type="match status" value="1"/>
</dbReference>
<evidence type="ECO:0000259" key="8">
    <source>
        <dbReference type="PROSITE" id="PS51379"/>
    </source>
</evidence>
<dbReference type="Pfam" id="PF13375">
    <property type="entry name" value="RnfC_N"/>
    <property type="match status" value="1"/>
</dbReference>
<sequence length="421" mass="44960">MKIFGIFLDREKNTENGLTIALPTPERVAVPLPKDGTAEVRAGQWVLTGSRLCGGSLPAHASVSGKVEEIKEFDTDDGSFTAVVIKADENQKDAAVRVPRADDRESFINAVRESGCPAAEKISAAADADMLIVNGVESEQYVTSENRCMLDDGKLITAGIALISRLMGIEKTVIAVASDCEEAVDAMEKTAADAPKCEVVKVRPDHPAGADMVLVNNVAGRPIKANETAAEKKVMILLPSEVAFIASYFETGMPFIKRRVTVDGDLVKTPCVVEAPIGTPLKDLFAFADGNLLPAEKLVIGGLMTGRCVTDPELPLGKCDSAALIFMKPLESGGKGSLKVVGGQTNCIRCGRCAKACPAGLMPMRIEKAVKKRKRTELRRLRPDLCIGCGSCTYVCPAKRELKDAVDKAKTILDRKGGDEE</sequence>
<dbReference type="OrthoDB" id="9767754at2"/>
<keyword evidence="4" id="KW-0677">Repeat</keyword>
<evidence type="ECO:0000256" key="5">
    <source>
        <dbReference type="ARBA" id="ARBA00022982"/>
    </source>
</evidence>
<dbReference type="AlphaFoldDB" id="E9S8P1"/>
<feature type="domain" description="4Fe-4S ferredoxin-type" evidence="8">
    <location>
        <begin position="338"/>
        <end position="367"/>
    </location>
</feature>
<dbReference type="PROSITE" id="PS00198">
    <property type="entry name" value="4FE4S_FER_1"/>
    <property type="match status" value="2"/>
</dbReference>
<dbReference type="SUPFAM" id="SSF142019">
    <property type="entry name" value="Nqo1 FMN-binding domain-like"/>
    <property type="match status" value="1"/>
</dbReference>